<name>A0A849B848_9BURK</name>
<proteinExistence type="predicted"/>
<keyword evidence="1" id="KW-0732">Signal</keyword>
<dbReference type="AlphaFoldDB" id="A0A849B848"/>
<organism evidence="2 3">
    <name type="scientific">Cupriavidus gilardii</name>
    <dbReference type="NCBI Taxonomy" id="82541"/>
    <lineage>
        <taxon>Bacteria</taxon>
        <taxon>Pseudomonadati</taxon>
        <taxon>Pseudomonadota</taxon>
        <taxon>Betaproteobacteria</taxon>
        <taxon>Burkholderiales</taxon>
        <taxon>Burkholderiaceae</taxon>
        <taxon>Cupriavidus</taxon>
    </lineage>
</organism>
<evidence type="ECO:0008006" key="4">
    <source>
        <dbReference type="Google" id="ProtNLM"/>
    </source>
</evidence>
<feature type="signal peptide" evidence="1">
    <location>
        <begin position="1"/>
        <end position="20"/>
    </location>
</feature>
<gene>
    <name evidence="2" type="ORF">HLB16_05380</name>
</gene>
<dbReference type="RefSeq" id="WP_144426000.1">
    <property type="nucleotide sequence ID" value="NZ_BAAAEB010000031.1"/>
</dbReference>
<dbReference type="EMBL" id="JABEMD010000006">
    <property type="protein sequence ID" value="NNH10314.1"/>
    <property type="molecule type" value="Genomic_DNA"/>
</dbReference>
<evidence type="ECO:0000256" key="1">
    <source>
        <dbReference type="SAM" id="SignalP"/>
    </source>
</evidence>
<feature type="chain" id="PRO_5032897960" description="Porin" evidence="1">
    <location>
        <begin position="21"/>
        <end position="119"/>
    </location>
</feature>
<dbReference type="Proteomes" id="UP000542973">
    <property type="component" value="Unassembled WGS sequence"/>
</dbReference>
<reference evidence="2 3" key="1">
    <citation type="submission" date="2020-05" db="EMBL/GenBank/DDBJ databases">
        <title>MicrobeNet Type strains.</title>
        <authorList>
            <person name="Nicholson A.C."/>
        </authorList>
    </citation>
    <scope>NUCLEOTIDE SEQUENCE [LARGE SCALE GENOMIC DNA]</scope>
    <source>
        <strain evidence="2 3">ATCC 700815</strain>
    </source>
</reference>
<sequence>MKIRLCALAAMAIVCTSAAAGSFSHLDRSDDAEIHSHTALSNDIYVRGFGLSLGVLGAGAEEGEGLPPGRQAAVDDDGSMRQAARMPIDLLAASGDSVGYGGGLGSGCWKPASSLAPRR</sequence>
<accession>A0A849B848</accession>
<evidence type="ECO:0000313" key="3">
    <source>
        <dbReference type="Proteomes" id="UP000542973"/>
    </source>
</evidence>
<protein>
    <recommendedName>
        <fullName evidence="4">Porin</fullName>
    </recommendedName>
</protein>
<comment type="caution">
    <text evidence="2">The sequence shown here is derived from an EMBL/GenBank/DDBJ whole genome shotgun (WGS) entry which is preliminary data.</text>
</comment>
<evidence type="ECO:0000313" key="2">
    <source>
        <dbReference type="EMBL" id="NNH10314.1"/>
    </source>
</evidence>